<evidence type="ECO:0000256" key="1">
    <source>
        <dbReference type="SAM" id="Phobius"/>
    </source>
</evidence>
<organism evidence="2 3">
    <name type="scientific">Trichinella pseudospiralis</name>
    <name type="common">Parasitic roundworm</name>
    <dbReference type="NCBI Taxonomy" id="6337"/>
    <lineage>
        <taxon>Eukaryota</taxon>
        <taxon>Metazoa</taxon>
        <taxon>Ecdysozoa</taxon>
        <taxon>Nematoda</taxon>
        <taxon>Enoplea</taxon>
        <taxon>Dorylaimia</taxon>
        <taxon>Trichinellida</taxon>
        <taxon>Trichinellidae</taxon>
        <taxon>Trichinella</taxon>
    </lineage>
</organism>
<gene>
    <name evidence="2" type="ORF">T4C_6595</name>
</gene>
<proteinExistence type="predicted"/>
<evidence type="ECO:0000313" key="3">
    <source>
        <dbReference type="Proteomes" id="UP000054826"/>
    </source>
</evidence>
<comment type="caution">
    <text evidence="2">The sequence shown here is derived from an EMBL/GenBank/DDBJ whole genome shotgun (WGS) entry which is preliminary data.</text>
</comment>
<keyword evidence="1" id="KW-1133">Transmembrane helix</keyword>
<keyword evidence="1" id="KW-0812">Transmembrane</keyword>
<dbReference type="EMBL" id="JYDV01002259">
    <property type="protein sequence ID" value="KRY98011.1"/>
    <property type="molecule type" value="Genomic_DNA"/>
</dbReference>
<dbReference type="Proteomes" id="UP000054826">
    <property type="component" value="Unassembled WGS sequence"/>
</dbReference>
<sequence length="41" mass="4618">MAFSYSLGEFNSAFPLFILHCGIGALVYLTQWRVVALRNVL</sequence>
<keyword evidence="1" id="KW-0472">Membrane</keyword>
<evidence type="ECO:0000313" key="2">
    <source>
        <dbReference type="EMBL" id="KRY98011.1"/>
    </source>
</evidence>
<protein>
    <submittedName>
        <fullName evidence="2">Uncharacterized protein</fullName>
    </submittedName>
</protein>
<feature type="transmembrane region" description="Helical" evidence="1">
    <location>
        <begin position="12"/>
        <end position="29"/>
    </location>
</feature>
<reference evidence="2 3" key="1">
    <citation type="submission" date="2015-01" db="EMBL/GenBank/DDBJ databases">
        <title>Evolution of Trichinella species and genotypes.</title>
        <authorList>
            <person name="Korhonen P.K."/>
            <person name="Edoardo P."/>
            <person name="Giuseppe L.R."/>
            <person name="Gasser R.B."/>
        </authorList>
    </citation>
    <scope>NUCLEOTIDE SEQUENCE [LARGE SCALE GENOMIC DNA]</scope>
    <source>
        <strain evidence="2">ISS176</strain>
    </source>
</reference>
<accession>A0A0V1GIC3</accession>
<name>A0A0V1GIC3_TRIPS</name>
<dbReference type="AlphaFoldDB" id="A0A0V1GIC3"/>